<dbReference type="OrthoDB" id="6161099at2759"/>
<dbReference type="GO" id="GO:0006402">
    <property type="term" value="P:mRNA catabolic process"/>
    <property type="evidence" value="ECO:0007669"/>
    <property type="project" value="TreeGrafter"/>
</dbReference>
<reference evidence="3" key="1">
    <citation type="submission" date="2021-03" db="EMBL/GenBank/DDBJ databases">
        <authorList>
            <person name="Bekaert M."/>
        </authorList>
    </citation>
    <scope>NUCLEOTIDE SEQUENCE</scope>
</reference>
<evidence type="ECO:0000259" key="2">
    <source>
        <dbReference type="SMART" id="SM00955"/>
    </source>
</evidence>
<organism evidence="3 4">
    <name type="scientific">Mytilus edulis</name>
    <name type="common">Blue mussel</name>
    <dbReference type="NCBI Taxonomy" id="6550"/>
    <lineage>
        <taxon>Eukaryota</taxon>
        <taxon>Metazoa</taxon>
        <taxon>Spiralia</taxon>
        <taxon>Lophotrochozoa</taxon>
        <taxon>Mollusca</taxon>
        <taxon>Bivalvia</taxon>
        <taxon>Autobranchia</taxon>
        <taxon>Pteriomorphia</taxon>
        <taxon>Mytilida</taxon>
        <taxon>Mytiloidea</taxon>
        <taxon>Mytilidae</taxon>
        <taxon>Mytilinae</taxon>
        <taxon>Mytilus</taxon>
    </lineage>
</organism>
<dbReference type="InterPro" id="IPR001900">
    <property type="entry name" value="RNase_II/R"/>
</dbReference>
<keyword evidence="1" id="KW-1133">Transmembrane helix</keyword>
<dbReference type="Pfam" id="PF00773">
    <property type="entry name" value="RNB"/>
    <property type="match status" value="2"/>
</dbReference>
<dbReference type="GO" id="GO:0000932">
    <property type="term" value="C:P-body"/>
    <property type="evidence" value="ECO:0007669"/>
    <property type="project" value="TreeGrafter"/>
</dbReference>
<dbReference type="InterPro" id="IPR012340">
    <property type="entry name" value="NA-bd_OB-fold"/>
</dbReference>
<dbReference type="SUPFAM" id="SSF50249">
    <property type="entry name" value="Nucleic acid-binding proteins"/>
    <property type="match status" value="1"/>
</dbReference>
<evidence type="ECO:0000256" key="1">
    <source>
        <dbReference type="SAM" id="Phobius"/>
    </source>
</evidence>
<sequence length="447" mass="52444">MPITPSRRRKYLFYVVFISWTTIYPVGVIIHIHKPTKNLLQSGKDIFDLQFEVHTTYKRQTVELTKNKLEIDFDTLKKNRSDLTQFNNIFTVDPKGTVVLDDAISIDRLPKEEYRVGVHITDVTAYISPGDAIDKEAYDRGTTFYAGKFSMPHYMLPEPLSIETYEIQRSQNFEKFYEIICANDLRTSTTNHQRNSESLFKTDLEILLRIATEVRQKRLKDSSRAVKYEHELTKGMETETNCFEAYYLIEEFMILANDAVANKLMKAPYIRDCVPLRCHDAPATKNVQEWLSSYPKIVDQIVQLQNKNPLVSREIKLQNFEVMGSRIRFNDISFVQKWTWNEFKQLMDEEKYLEASQLICTDEIHPFQALALDEWFRIQEHAEYRCSGNVSKLEGSHFGLNTYPYVHFTAPIRRFLDIVVHRLLHAVTDGNKDIPYNRNDIKCFARK</sequence>
<proteinExistence type="predicted"/>
<feature type="domain" description="RNB" evidence="2">
    <location>
        <begin position="80"/>
        <end position="430"/>
    </location>
</feature>
<keyword evidence="1" id="KW-0472">Membrane</keyword>
<dbReference type="GO" id="GO:0000175">
    <property type="term" value="F:3'-5'-RNA exonuclease activity"/>
    <property type="evidence" value="ECO:0007669"/>
    <property type="project" value="TreeGrafter"/>
</dbReference>
<dbReference type="InterPro" id="IPR022966">
    <property type="entry name" value="RNase_II/R_CS"/>
</dbReference>
<name>A0A8S3PUF4_MYTED</name>
<dbReference type="GO" id="GO:0003723">
    <property type="term" value="F:RNA binding"/>
    <property type="evidence" value="ECO:0007669"/>
    <property type="project" value="InterPro"/>
</dbReference>
<comment type="caution">
    <text evidence="3">The sequence shown here is derived from an EMBL/GenBank/DDBJ whole genome shotgun (WGS) entry which is preliminary data.</text>
</comment>
<evidence type="ECO:0000313" key="4">
    <source>
        <dbReference type="Proteomes" id="UP000683360"/>
    </source>
</evidence>
<dbReference type="EMBL" id="CAJPWZ010000163">
    <property type="protein sequence ID" value="CAG2187294.1"/>
    <property type="molecule type" value="Genomic_DNA"/>
</dbReference>
<dbReference type="SMART" id="SM00955">
    <property type="entry name" value="RNB"/>
    <property type="match status" value="1"/>
</dbReference>
<dbReference type="InterPro" id="IPR050180">
    <property type="entry name" value="RNR_Ribonuclease"/>
</dbReference>
<feature type="transmembrane region" description="Helical" evidence="1">
    <location>
        <begin position="12"/>
        <end position="32"/>
    </location>
</feature>
<dbReference type="PROSITE" id="PS01175">
    <property type="entry name" value="RIBONUCLEASE_II"/>
    <property type="match status" value="1"/>
</dbReference>
<evidence type="ECO:0000313" key="3">
    <source>
        <dbReference type="EMBL" id="CAG2187294.1"/>
    </source>
</evidence>
<dbReference type="PANTHER" id="PTHR23355:SF9">
    <property type="entry name" value="DIS3-LIKE EXONUCLEASE 2"/>
    <property type="match status" value="1"/>
</dbReference>
<accession>A0A8S3PUF4</accession>
<protein>
    <recommendedName>
        <fullName evidence="2">RNB domain-containing protein</fullName>
    </recommendedName>
</protein>
<dbReference type="AlphaFoldDB" id="A0A8S3PUF4"/>
<dbReference type="PANTHER" id="PTHR23355">
    <property type="entry name" value="RIBONUCLEASE"/>
    <property type="match status" value="1"/>
</dbReference>
<gene>
    <name evidence="3" type="ORF">MEDL_2788</name>
</gene>
<keyword evidence="1" id="KW-0812">Transmembrane</keyword>
<keyword evidence="4" id="KW-1185">Reference proteome</keyword>
<dbReference type="Proteomes" id="UP000683360">
    <property type="component" value="Unassembled WGS sequence"/>
</dbReference>